<gene>
    <name evidence="2" type="ORF">DBRI00130_LOCUS36773</name>
</gene>
<dbReference type="Pfam" id="PF08153">
    <property type="entry name" value="NGP1NT"/>
    <property type="match status" value="1"/>
</dbReference>
<dbReference type="InterPro" id="IPR012971">
    <property type="entry name" value="NOG2_N_dom"/>
</dbReference>
<evidence type="ECO:0000313" key="2">
    <source>
        <dbReference type="EMBL" id="CAE4648537.1"/>
    </source>
</evidence>
<protein>
    <recommendedName>
        <fullName evidence="1">Nucleolar GTP-binding protein 2 N-terminal domain-containing protein</fullName>
    </recommendedName>
</protein>
<proteinExistence type="predicted"/>
<accession>A0A7S4SMI4</accession>
<dbReference type="EMBL" id="HBNS01047704">
    <property type="protein sequence ID" value="CAE4648537.1"/>
    <property type="molecule type" value="Transcribed_RNA"/>
</dbReference>
<organism evidence="2">
    <name type="scientific">Ditylum brightwellii</name>
    <dbReference type="NCBI Taxonomy" id="49249"/>
    <lineage>
        <taxon>Eukaryota</taxon>
        <taxon>Sar</taxon>
        <taxon>Stramenopiles</taxon>
        <taxon>Ochrophyta</taxon>
        <taxon>Bacillariophyta</taxon>
        <taxon>Mediophyceae</taxon>
        <taxon>Lithodesmiophycidae</taxon>
        <taxon>Lithodesmiales</taxon>
        <taxon>Lithodesmiaceae</taxon>
        <taxon>Ditylum</taxon>
    </lineage>
</organism>
<feature type="domain" description="Nucleolar GTP-binding protein 2 N-terminal" evidence="1">
    <location>
        <begin position="41"/>
        <end position="107"/>
    </location>
</feature>
<sequence length="115" mass="12978">MSSRTESKRERKLDRARVCKDAVKQNNSNMRDSDTIKHLNMYNNGKAIRNRDGTAVGRQFTMGDRAGDTKITGVMGRIALDGCWFGNTGVVGITDLDKFCEEMSEKVWLILTPLY</sequence>
<dbReference type="AlphaFoldDB" id="A0A7S4SMI4"/>
<evidence type="ECO:0000259" key="1">
    <source>
        <dbReference type="Pfam" id="PF08153"/>
    </source>
</evidence>
<name>A0A7S4SMI4_9STRA</name>
<reference evidence="2" key="1">
    <citation type="submission" date="2021-01" db="EMBL/GenBank/DDBJ databases">
        <authorList>
            <person name="Corre E."/>
            <person name="Pelletier E."/>
            <person name="Niang G."/>
            <person name="Scheremetjew M."/>
            <person name="Finn R."/>
            <person name="Kale V."/>
            <person name="Holt S."/>
            <person name="Cochrane G."/>
            <person name="Meng A."/>
            <person name="Brown T."/>
            <person name="Cohen L."/>
        </authorList>
    </citation>
    <scope>NUCLEOTIDE SEQUENCE</scope>
    <source>
        <strain evidence="2">GSO104</strain>
    </source>
</reference>